<evidence type="ECO:0000313" key="1">
    <source>
        <dbReference type="EMBL" id="KAH9304957.1"/>
    </source>
</evidence>
<proteinExistence type="predicted"/>
<organism evidence="1 2">
    <name type="scientific">Taxus chinensis</name>
    <name type="common">Chinese yew</name>
    <name type="synonym">Taxus wallichiana var. chinensis</name>
    <dbReference type="NCBI Taxonomy" id="29808"/>
    <lineage>
        <taxon>Eukaryota</taxon>
        <taxon>Viridiplantae</taxon>
        <taxon>Streptophyta</taxon>
        <taxon>Embryophyta</taxon>
        <taxon>Tracheophyta</taxon>
        <taxon>Spermatophyta</taxon>
        <taxon>Pinopsida</taxon>
        <taxon>Pinidae</taxon>
        <taxon>Conifers II</taxon>
        <taxon>Cupressales</taxon>
        <taxon>Taxaceae</taxon>
        <taxon>Taxus</taxon>
    </lineage>
</organism>
<evidence type="ECO:0000313" key="2">
    <source>
        <dbReference type="Proteomes" id="UP000824469"/>
    </source>
</evidence>
<accession>A0AA38CUS7</accession>
<name>A0AA38CUS7_TAXCH</name>
<feature type="non-terminal residue" evidence="1">
    <location>
        <position position="65"/>
    </location>
</feature>
<dbReference type="Proteomes" id="UP000824469">
    <property type="component" value="Unassembled WGS sequence"/>
</dbReference>
<gene>
    <name evidence="1" type="ORF">KI387_009361</name>
</gene>
<keyword evidence="2" id="KW-1185">Reference proteome</keyword>
<dbReference type="AlphaFoldDB" id="A0AA38CUS7"/>
<feature type="non-terminal residue" evidence="1">
    <location>
        <position position="1"/>
    </location>
</feature>
<reference evidence="1 2" key="1">
    <citation type="journal article" date="2021" name="Nat. Plants">
        <title>The Taxus genome provides insights into paclitaxel biosynthesis.</title>
        <authorList>
            <person name="Xiong X."/>
            <person name="Gou J."/>
            <person name="Liao Q."/>
            <person name="Li Y."/>
            <person name="Zhou Q."/>
            <person name="Bi G."/>
            <person name="Li C."/>
            <person name="Du R."/>
            <person name="Wang X."/>
            <person name="Sun T."/>
            <person name="Guo L."/>
            <person name="Liang H."/>
            <person name="Lu P."/>
            <person name="Wu Y."/>
            <person name="Zhang Z."/>
            <person name="Ro D.K."/>
            <person name="Shang Y."/>
            <person name="Huang S."/>
            <person name="Yan J."/>
        </authorList>
    </citation>
    <scope>NUCLEOTIDE SEQUENCE [LARGE SCALE GENOMIC DNA]</scope>
    <source>
        <strain evidence="1">Ta-2019</strain>
    </source>
</reference>
<sequence length="65" mass="7442">QSATLKDHIQEPIPAFHKLIVMMNMESGLANLNRIQFSVTRLPLILSSVKNESKSKRVYSHDIHK</sequence>
<protein>
    <submittedName>
        <fullName evidence="1">Uncharacterized protein</fullName>
    </submittedName>
</protein>
<dbReference type="EMBL" id="JAHRHJ020000008">
    <property type="protein sequence ID" value="KAH9304957.1"/>
    <property type="molecule type" value="Genomic_DNA"/>
</dbReference>
<comment type="caution">
    <text evidence="1">The sequence shown here is derived from an EMBL/GenBank/DDBJ whole genome shotgun (WGS) entry which is preliminary data.</text>
</comment>